<dbReference type="InterPro" id="IPR011989">
    <property type="entry name" value="ARM-like"/>
</dbReference>
<dbReference type="VEuPathDB" id="TrichDB:TRFO_14110"/>
<sequence length="477" mass="53733">MMDSPNEGISSSPTFLISQLSDPSFISSICRPFINGDIIPETFSLSYAENVLIPNVIHNINERNIDALNNIPDVAKLLVDNLGEDGLNLILQSVLPALQNCLRATSSTTSHDMMKLIGDTICSISTKYRDDVFVEVISKASSDTESKLRILAAYLIPLVHDSSRVLFNFRSLSLDRVTQVRCELLKNLPNCTFDESLLQYVLINASKDQNVVVRRAAAAIFGKVAPQKIDEFIPLLTNKETVKSALRSMKDIVIENGLTPLSIAFHDACYLEPELSAAVVLNVSRVVPDEEKRLVLKFAYLLKLTNNMITHLFKFSEIFPDKDFFVDMLEPDVVQQPWRSRRSMLEQARLFVPILGDKLARIAEIYSRDPVAMIRNLSVGLWIELIKFDESLTVDAKRLISEAWQTRLVLSKIIKEYGVSPHFEETFQILSKDEVSNVRYSAAVTALQIGVECFDKLFGECEDKDILILRNEIKIEG</sequence>
<protein>
    <recommendedName>
        <fullName evidence="3">HEAT repeat family protein</fullName>
    </recommendedName>
</protein>
<dbReference type="Proteomes" id="UP000179807">
    <property type="component" value="Unassembled WGS sequence"/>
</dbReference>
<keyword evidence="2" id="KW-1185">Reference proteome</keyword>
<evidence type="ECO:0008006" key="3">
    <source>
        <dbReference type="Google" id="ProtNLM"/>
    </source>
</evidence>
<comment type="caution">
    <text evidence="1">The sequence shown here is derived from an EMBL/GenBank/DDBJ whole genome shotgun (WGS) entry which is preliminary data.</text>
</comment>
<dbReference type="OrthoDB" id="10487766at2759"/>
<dbReference type="SUPFAM" id="SSF48371">
    <property type="entry name" value="ARM repeat"/>
    <property type="match status" value="1"/>
</dbReference>
<proteinExistence type="predicted"/>
<accession>A0A1J4KVV6</accession>
<dbReference type="GeneID" id="94832312"/>
<dbReference type="InterPro" id="IPR016024">
    <property type="entry name" value="ARM-type_fold"/>
</dbReference>
<dbReference type="AlphaFoldDB" id="A0A1J4KVV6"/>
<dbReference type="Gene3D" id="1.25.10.10">
    <property type="entry name" value="Leucine-rich Repeat Variant"/>
    <property type="match status" value="1"/>
</dbReference>
<gene>
    <name evidence="1" type="ORF">TRFO_14110</name>
</gene>
<evidence type="ECO:0000313" key="2">
    <source>
        <dbReference type="Proteomes" id="UP000179807"/>
    </source>
</evidence>
<dbReference type="RefSeq" id="XP_068368499.1">
    <property type="nucleotide sequence ID" value="XM_068497608.1"/>
</dbReference>
<reference evidence="1" key="1">
    <citation type="submission" date="2016-10" db="EMBL/GenBank/DDBJ databases">
        <authorList>
            <person name="Benchimol M."/>
            <person name="Almeida L.G."/>
            <person name="Vasconcelos A.T."/>
            <person name="Perreira-Neves A."/>
            <person name="Rosa I.A."/>
            <person name="Tasca T."/>
            <person name="Bogo M.R."/>
            <person name="de Souza W."/>
        </authorList>
    </citation>
    <scope>NUCLEOTIDE SEQUENCE [LARGE SCALE GENOMIC DNA]</scope>
    <source>
        <strain evidence="1">K</strain>
    </source>
</reference>
<name>A0A1J4KVV6_9EUKA</name>
<organism evidence="1 2">
    <name type="scientific">Tritrichomonas foetus</name>
    <dbReference type="NCBI Taxonomy" id="1144522"/>
    <lineage>
        <taxon>Eukaryota</taxon>
        <taxon>Metamonada</taxon>
        <taxon>Parabasalia</taxon>
        <taxon>Tritrichomonadida</taxon>
        <taxon>Tritrichomonadidae</taxon>
        <taxon>Tritrichomonas</taxon>
    </lineage>
</organism>
<dbReference type="EMBL" id="MLAK01000229">
    <property type="protein sequence ID" value="OHT15363.1"/>
    <property type="molecule type" value="Genomic_DNA"/>
</dbReference>
<evidence type="ECO:0000313" key="1">
    <source>
        <dbReference type="EMBL" id="OHT15363.1"/>
    </source>
</evidence>